<evidence type="ECO:0000256" key="1">
    <source>
        <dbReference type="PROSITE-ProRule" id="PRU00325"/>
    </source>
</evidence>
<keyword evidence="5" id="KW-1185">Reference proteome</keyword>
<evidence type="ECO:0000313" key="4">
    <source>
        <dbReference type="EMBL" id="PIK42613.1"/>
    </source>
</evidence>
<feature type="domain" description="SWIM-type" evidence="3">
    <location>
        <begin position="270"/>
        <end position="306"/>
    </location>
</feature>
<evidence type="ECO:0000259" key="3">
    <source>
        <dbReference type="PROSITE" id="PS50966"/>
    </source>
</evidence>
<dbReference type="GO" id="GO:0008270">
    <property type="term" value="F:zinc ion binding"/>
    <property type="evidence" value="ECO:0007669"/>
    <property type="project" value="UniProtKB-KW"/>
</dbReference>
<dbReference type="PANTHER" id="PTHR47456">
    <property type="entry name" value="PHD-TYPE DOMAIN-CONTAINING PROTEIN"/>
    <property type="match status" value="1"/>
</dbReference>
<dbReference type="STRING" id="307972.A0A2G8K3T4"/>
<dbReference type="AlphaFoldDB" id="A0A2G8K3T4"/>
<gene>
    <name evidence="4" type="ORF">BSL78_20539</name>
</gene>
<name>A0A2G8K3T4_STIJA</name>
<keyword evidence="1" id="KW-0863">Zinc-finger</keyword>
<dbReference type="InterPro" id="IPR007527">
    <property type="entry name" value="Znf_SWIM"/>
</dbReference>
<reference evidence="4 5" key="1">
    <citation type="journal article" date="2017" name="PLoS Biol.">
        <title>The sea cucumber genome provides insights into morphological evolution and visceral regeneration.</title>
        <authorList>
            <person name="Zhang X."/>
            <person name="Sun L."/>
            <person name="Yuan J."/>
            <person name="Sun Y."/>
            <person name="Gao Y."/>
            <person name="Zhang L."/>
            <person name="Li S."/>
            <person name="Dai H."/>
            <person name="Hamel J.F."/>
            <person name="Liu C."/>
            <person name="Yu Y."/>
            <person name="Liu S."/>
            <person name="Lin W."/>
            <person name="Guo K."/>
            <person name="Jin S."/>
            <person name="Xu P."/>
            <person name="Storey K.B."/>
            <person name="Huan P."/>
            <person name="Zhang T."/>
            <person name="Zhou Y."/>
            <person name="Zhang J."/>
            <person name="Lin C."/>
            <person name="Li X."/>
            <person name="Xing L."/>
            <person name="Huo D."/>
            <person name="Sun M."/>
            <person name="Wang L."/>
            <person name="Mercier A."/>
            <person name="Li F."/>
            <person name="Yang H."/>
            <person name="Xiang J."/>
        </authorList>
    </citation>
    <scope>NUCLEOTIDE SEQUENCE [LARGE SCALE GENOMIC DNA]</scope>
    <source>
        <strain evidence="4">Shaxun</strain>
        <tissue evidence="4">Muscle</tissue>
    </source>
</reference>
<dbReference type="PROSITE" id="PS50966">
    <property type="entry name" value="ZF_SWIM"/>
    <property type="match status" value="1"/>
</dbReference>
<organism evidence="4 5">
    <name type="scientific">Stichopus japonicus</name>
    <name type="common">Sea cucumber</name>
    <dbReference type="NCBI Taxonomy" id="307972"/>
    <lineage>
        <taxon>Eukaryota</taxon>
        <taxon>Metazoa</taxon>
        <taxon>Echinodermata</taxon>
        <taxon>Eleutherozoa</taxon>
        <taxon>Echinozoa</taxon>
        <taxon>Holothuroidea</taxon>
        <taxon>Aspidochirotacea</taxon>
        <taxon>Aspidochirotida</taxon>
        <taxon>Stichopodidae</taxon>
        <taxon>Apostichopus</taxon>
    </lineage>
</organism>
<accession>A0A2G8K3T4</accession>
<feature type="compositionally biased region" description="Basic and acidic residues" evidence="2">
    <location>
        <begin position="438"/>
        <end position="459"/>
    </location>
</feature>
<dbReference type="EMBL" id="MRZV01000921">
    <property type="protein sequence ID" value="PIK42613.1"/>
    <property type="molecule type" value="Genomic_DNA"/>
</dbReference>
<proteinExistence type="predicted"/>
<feature type="region of interest" description="Disordered" evidence="2">
    <location>
        <begin position="420"/>
        <end position="459"/>
    </location>
</feature>
<dbReference type="OrthoDB" id="5984937at2759"/>
<comment type="caution">
    <text evidence="4">The sequence shown here is derived from an EMBL/GenBank/DDBJ whole genome shotgun (WGS) entry which is preliminary data.</text>
</comment>
<evidence type="ECO:0000313" key="5">
    <source>
        <dbReference type="Proteomes" id="UP000230750"/>
    </source>
</evidence>
<keyword evidence="1" id="KW-0479">Metal-binding</keyword>
<evidence type="ECO:0000256" key="2">
    <source>
        <dbReference type="SAM" id="MobiDB-lite"/>
    </source>
</evidence>
<sequence>MVVRTNVGYTPVATFICESETTAHIAEALSIIKEWNLRWKPRFFMIDYSEPEYQALQDVFPEAHKYVCSFHREQAWIRWCREGKNQLTTDNQHHLLKMLRDIATANSKEKCDKGIHILRSSKLYASNNRVKAYTETRWLGICQRWCRAYALPGFNVSVTTNNGVEALNRTLKQFYLKLTTTNTVSSLAETLVLDFIPDQLMSYTRKNYAFSSQYKAYNPQVPAFLHDRPRAFVKHCLTKISAAAHYKSKDVQKVGENIFQVKSENSLQWYEVFLGDSKSFPKCQCAAFMENFMPCKHLFAIFAHSDATWNSLSPLYKNSAYFNLDLSFLSKEVQYKSCLRDDQEVGTGSPVQQEDETDISGEEASTCNRYIHSTQKCLREKLKVLQDLSFLSSDVDVMSNVISQLTLACAELEQTIPRESQLPLHQSGKKSALLSTASKKEKDEKGKTVKDDKQNRYNL</sequence>
<keyword evidence="1" id="KW-0862">Zinc</keyword>
<dbReference type="Proteomes" id="UP000230750">
    <property type="component" value="Unassembled WGS sequence"/>
</dbReference>
<protein>
    <recommendedName>
        <fullName evidence="3">SWIM-type domain-containing protein</fullName>
    </recommendedName>
</protein>